<accession>A0A4Y2IUA6</accession>
<keyword evidence="2" id="KW-1185">Reference proteome</keyword>
<organism evidence="1 2">
    <name type="scientific">Araneus ventricosus</name>
    <name type="common">Orbweaver spider</name>
    <name type="synonym">Epeira ventricosa</name>
    <dbReference type="NCBI Taxonomy" id="182803"/>
    <lineage>
        <taxon>Eukaryota</taxon>
        <taxon>Metazoa</taxon>
        <taxon>Ecdysozoa</taxon>
        <taxon>Arthropoda</taxon>
        <taxon>Chelicerata</taxon>
        <taxon>Arachnida</taxon>
        <taxon>Araneae</taxon>
        <taxon>Araneomorphae</taxon>
        <taxon>Entelegynae</taxon>
        <taxon>Araneoidea</taxon>
        <taxon>Araneidae</taxon>
        <taxon>Araneus</taxon>
    </lineage>
</organism>
<dbReference type="AlphaFoldDB" id="A0A4Y2IUA6"/>
<dbReference type="Proteomes" id="UP000499080">
    <property type="component" value="Unassembled WGS sequence"/>
</dbReference>
<gene>
    <name evidence="1" type="ORF">AVEN_91785_1</name>
</gene>
<sequence length="89" mass="10048">MICLRNAKCIIKKMRNMMICRGRYPDATMVLANGLSASRSSQRSGQLNPKALFVPCAKPFSQPVRPWWLQWQGLDPGLEGRAGSKSRFH</sequence>
<protein>
    <submittedName>
        <fullName evidence="1">Uncharacterized protein</fullName>
    </submittedName>
</protein>
<evidence type="ECO:0000313" key="2">
    <source>
        <dbReference type="Proteomes" id="UP000499080"/>
    </source>
</evidence>
<proteinExistence type="predicted"/>
<name>A0A4Y2IUA6_ARAVE</name>
<comment type="caution">
    <text evidence="1">The sequence shown here is derived from an EMBL/GenBank/DDBJ whole genome shotgun (WGS) entry which is preliminary data.</text>
</comment>
<dbReference type="EMBL" id="BGPR01002887">
    <property type="protein sequence ID" value="GBM80502.1"/>
    <property type="molecule type" value="Genomic_DNA"/>
</dbReference>
<reference evidence="1 2" key="1">
    <citation type="journal article" date="2019" name="Sci. Rep.">
        <title>Orb-weaving spider Araneus ventricosus genome elucidates the spidroin gene catalogue.</title>
        <authorList>
            <person name="Kono N."/>
            <person name="Nakamura H."/>
            <person name="Ohtoshi R."/>
            <person name="Moran D.A.P."/>
            <person name="Shinohara A."/>
            <person name="Yoshida Y."/>
            <person name="Fujiwara M."/>
            <person name="Mori M."/>
            <person name="Tomita M."/>
            <person name="Arakawa K."/>
        </authorList>
    </citation>
    <scope>NUCLEOTIDE SEQUENCE [LARGE SCALE GENOMIC DNA]</scope>
</reference>
<evidence type="ECO:0000313" key="1">
    <source>
        <dbReference type="EMBL" id="GBM80502.1"/>
    </source>
</evidence>